<dbReference type="Pfam" id="PF02990">
    <property type="entry name" value="EMP70"/>
    <property type="match status" value="1"/>
</dbReference>
<dbReference type="GO" id="GO:0072657">
    <property type="term" value="P:protein localization to membrane"/>
    <property type="evidence" value="ECO:0007669"/>
    <property type="project" value="TreeGrafter"/>
</dbReference>
<comment type="subcellular location">
    <subcellularLocation>
        <location evidence="2">Golgi apparatus</location>
    </subcellularLocation>
    <subcellularLocation>
        <location evidence="1">Membrane</location>
        <topology evidence="1">Multi-pass membrane protein</topology>
    </subcellularLocation>
</comment>
<protein>
    <recommendedName>
        <fullName evidence="9">Transmembrane 9 superfamily member</fullName>
    </recommendedName>
</protein>
<dbReference type="OrthoDB" id="1666796at2759"/>
<evidence type="ECO:0000256" key="2">
    <source>
        <dbReference type="ARBA" id="ARBA00004555"/>
    </source>
</evidence>
<evidence type="ECO:0000313" key="12">
    <source>
        <dbReference type="Proteomes" id="UP000799444"/>
    </source>
</evidence>
<evidence type="ECO:0000256" key="7">
    <source>
        <dbReference type="ARBA" id="ARBA00023034"/>
    </source>
</evidence>
<dbReference type="Proteomes" id="UP000799444">
    <property type="component" value="Unassembled WGS sequence"/>
</dbReference>
<proteinExistence type="inferred from homology"/>
<feature type="transmembrane region" description="Helical" evidence="9">
    <location>
        <begin position="459"/>
        <end position="483"/>
    </location>
</feature>
<feature type="compositionally biased region" description="Basic residues" evidence="10">
    <location>
        <begin position="328"/>
        <end position="342"/>
    </location>
</feature>
<feature type="transmembrane region" description="Helical" evidence="9">
    <location>
        <begin position="389"/>
        <end position="416"/>
    </location>
</feature>
<gene>
    <name evidence="11" type="ORF">EJ04DRAFT_500011</name>
</gene>
<keyword evidence="6 9" id="KW-1133">Transmembrane helix</keyword>
<evidence type="ECO:0000256" key="8">
    <source>
        <dbReference type="ARBA" id="ARBA00023136"/>
    </source>
</evidence>
<feature type="transmembrane region" description="Helical" evidence="9">
    <location>
        <begin position="549"/>
        <end position="569"/>
    </location>
</feature>
<dbReference type="AlphaFoldDB" id="A0A9P4QTM7"/>
<dbReference type="EMBL" id="ML996211">
    <property type="protein sequence ID" value="KAF2730731.1"/>
    <property type="molecule type" value="Genomic_DNA"/>
</dbReference>
<feature type="transmembrane region" description="Helical" evidence="9">
    <location>
        <begin position="621"/>
        <end position="640"/>
    </location>
</feature>
<comment type="similarity">
    <text evidence="3 9">Belongs to the nonaspanin (TM9SF) (TC 9.A.2) family.</text>
</comment>
<dbReference type="GO" id="GO:0005794">
    <property type="term" value="C:Golgi apparatus"/>
    <property type="evidence" value="ECO:0007669"/>
    <property type="project" value="UniProtKB-SubCell"/>
</dbReference>
<dbReference type="PANTHER" id="PTHR10766:SF55">
    <property type="entry name" value="TRANSMEMBRANE 9 SUPERFAMILY MEMBER 4"/>
    <property type="match status" value="1"/>
</dbReference>
<keyword evidence="7" id="KW-0333">Golgi apparatus</keyword>
<keyword evidence="12" id="KW-1185">Reference proteome</keyword>
<evidence type="ECO:0000256" key="1">
    <source>
        <dbReference type="ARBA" id="ARBA00004141"/>
    </source>
</evidence>
<evidence type="ECO:0000256" key="3">
    <source>
        <dbReference type="ARBA" id="ARBA00005227"/>
    </source>
</evidence>
<dbReference type="GO" id="GO:0016020">
    <property type="term" value="C:membrane"/>
    <property type="evidence" value="ECO:0007669"/>
    <property type="project" value="UniProtKB-SubCell"/>
</dbReference>
<keyword evidence="5" id="KW-0732">Signal</keyword>
<evidence type="ECO:0000256" key="10">
    <source>
        <dbReference type="SAM" id="MobiDB-lite"/>
    </source>
</evidence>
<feature type="transmembrane region" description="Helical" evidence="9">
    <location>
        <begin position="290"/>
        <end position="314"/>
    </location>
</feature>
<evidence type="ECO:0000256" key="4">
    <source>
        <dbReference type="ARBA" id="ARBA00022692"/>
    </source>
</evidence>
<feature type="transmembrane region" description="Helical" evidence="9">
    <location>
        <begin position="422"/>
        <end position="447"/>
    </location>
</feature>
<dbReference type="PANTHER" id="PTHR10766">
    <property type="entry name" value="TRANSMEMBRANE 9 SUPERFAMILY PROTEIN"/>
    <property type="match status" value="1"/>
</dbReference>
<comment type="caution">
    <text evidence="11">The sequence shown here is derived from an EMBL/GenBank/DDBJ whole genome shotgun (WGS) entry which is preliminary data.</text>
</comment>
<reference evidence="11" key="1">
    <citation type="journal article" date="2020" name="Stud. Mycol.">
        <title>101 Dothideomycetes genomes: a test case for predicting lifestyles and emergence of pathogens.</title>
        <authorList>
            <person name="Haridas S."/>
            <person name="Albert R."/>
            <person name="Binder M."/>
            <person name="Bloem J."/>
            <person name="Labutti K."/>
            <person name="Salamov A."/>
            <person name="Andreopoulos B."/>
            <person name="Baker S."/>
            <person name="Barry K."/>
            <person name="Bills G."/>
            <person name="Bluhm B."/>
            <person name="Cannon C."/>
            <person name="Castanera R."/>
            <person name="Culley D."/>
            <person name="Daum C."/>
            <person name="Ezra D."/>
            <person name="Gonzalez J."/>
            <person name="Henrissat B."/>
            <person name="Kuo A."/>
            <person name="Liang C."/>
            <person name="Lipzen A."/>
            <person name="Lutzoni F."/>
            <person name="Magnuson J."/>
            <person name="Mondo S."/>
            <person name="Nolan M."/>
            <person name="Ohm R."/>
            <person name="Pangilinan J."/>
            <person name="Park H.-J."/>
            <person name="Ramirez L."/>
            <person name="Alfaro M."/>
            <person name="Sun H."/>
            <person name="Tritt A."/>
            <person name="Yoshinaga Y."/>
            <person name="Zwiers L.-H."/>
            <person name="Turgeon B."/>
            <person name="Goodwin S."/>
            <person name="Spatafora J."/>
            <person name="Crous P."/>
            <person name="Grigoriev I."/>
        </authorList>
    </citation>
    <scope>NUCLEOTIDE SEQUENCE</scope>
    <source>
        <strain evidence="11">CBS 125425</strain>
    </source>
</reference>
<feature type="transmembrane region" description="Helical" evidence="9">
    <location>
        <begin position="581"/>
        <end position="609"/>
    </location>
</feature>
<organism evidence="11 12">
    <name type="scientific">Polyplosphaeria fusca</name>
    <dbReference type="NCBI Taxonomy" id="682080"/>
    <lineage>
        <taxon>Eukaryota</taxon>
        <taxon>Fungi</taxon>
        <taxon>Dikarya</taxon>
        <taxon>Ascomycota</taxon>
        <taxon>Pezizomycotina</taxon>
        <taxon>Dothideomycetes</taxon>
        <taxon>Pleosporomycetidae</taxon>
        <taxon>Pleosporales</taxon>
        <taxon>Tetraplosphaeriaceae</taxon>
        <taxon>Polyplosphaeria</taxon>
    </lineage>
</organism>
<accession>A0A9P4QTM7</accession>
<evidence type="ECO:0000256" key="6">
    <source>
        <dbReference type="ARBA" id="ARBA00022989"/>
    </source>
</evidence>
<feature type="transmembrane region" description="Helical" evidence="9">
    <location>
        <begin position="489"/>
        <end position="512"/>
    </location>
</feature>
<keyword evidence="4 9" id="KW-0812">Transmembrane</keyword>
<sequence>MHADVRAGAIACTLFALTHAFYIPGVSYKAYRDGDVLPLLVNKVYSDQSELQYAYTELPFVCPPTGRVRAGRFTSGASLSLNLGEVLRGDRITVSDYELNMGTDDEAHFLCSKTVNKEGLKRTRELIRDGYVAEWIVDNLPGATSFQTTDKTRRYYAAGFKIGEEVIASPGAPPQYFLYNHLTLVIRYRLAPGRDGEQGKKVVVGFEVFPKSVEAENRDKDGLPNKDSLAGEKKLELVAKSNTTDGADENEDASLEIPFTYSVYFRKEEKLEWKNRWDMYFVVADDSTNIHWFAIINSIVIAGLLSAVVAVILARTIQGDISDDGKIKSRSARGPHTPRRLRDKSSGLLSDLEGDVDLDDDDDDDALEDVTGWKLVHGDVFRPPPHGSLLAPLIGSGIQLLLMTATLLLLSALGILNPSFRGGYVSVGTGLFIAAGLFSGYFSSRIYATYGGTAWQQNILITASLVPGLLFATTLVLNLFVWVQASSTAIPFSTLLALLALWLFIQLPLVYVGGRHGFVRAGAYAQPIKANAVPRAIPRQSWGQRTGQAVLLSGGIPFVVMFIELMFVLKNLWMDKSGFYYVFGFLGVVVGILVVTVVEVSIVATYVLLCSENYNWPWHSFFVGASSAAWIFAYLVYYFFSKLHISGFISGMLFFSYGALACGVYGLGMGTVAFFSAWWFVGRIYGAIKVD</sequence>
<keyword evidence="8 9" id="KW-0472">Membrane</keyword>
<evidence type="ECO:0000256" key="9">
    <source>
        <dbReference type="RuleBase" id="RU363079"/>
    </source>
</evidence>
<feature type="transmembrane region" description="Helical" evidence="9">
    <location>
        <begin position="652"/>
        <end position="681"/>
    </location>
</feature>
<name>A0A9P4QTM7_9PLEO</name>
<evidence type="ECO:0000256" key="5">
    <source>
        <dbReference type="ARBA" id="ARBA00022729"/>
    </source>
</evidence>
<evidence type="ECO:0000313" key="11">
    <source>
        <dbReference type="EMBL" id="KAF2730731.1"/>
    </source>
</evidence>
<dbReference type="InterPro" id="IPR004240">
    <property type="entry name" value="EMP70"/>
</dbReference>
<feature type="region of interest" description="Disordered" evidence="10">
    <location>
        <begin position="325"/>
        <end position="344"/>
    </location>
</feature>